<comment type="caution">
    <text evidence="1">The sequence shown here is derived from an EMBL/GenBank/DDBJ whole genome shotgun (WGS) entry which is preliminary data.</text>
</comment>
<keyword evidence="2" id="KW-1185">Reference proteome</keyword>
<dbReference type="EMBL" id="CM037152">
    <property type="protein sequence ID" value="KAH7832857.1"/>
    <property type="molecule type" value="Genomic_DNA"/>
</dbReference>
<accession>A0ACB7WWK6</accession>
<evidence type="ECO:0000313" key="1">
    <source>
        <dbReference type="EMBL" id="KAH7832857.1"/>
    </source>
</evidence>
<sequence>MSHASILLQVKHLNPLKQVHASIVTSGLSQNIFLSNRLANSYAQCGLMDNAEQIFHRISSKNIVSWTILISGYAKNHLFMDAINVFNKMVTYGFLPNEITISSILPAFGNLGLTQIGKSVHCFWVRCGNGANVFVETALVGMYSKLGYAGVARRVFDSMSERNIVAWNVMISCYSDYGFGEEGFGLFNLMRREGVHVDFFTVMSLISASSCVEDLRIGQGVHCLTVRTGFERGQLVRTALMDRYVNGNHIEDANLIFNDMHVKDVVAWTLMLTGFSKGQYWNKAIEHFNEMMRVEGIEVDSVALTGILSSCSDSGALLQGKRVHALVEKRGFACDVFVGSALIDMYTNCANLEDARKYFEGMEEKDVACWNAMIAGNGMNGHGNDAIDLFLRMKGSGINPDESTFVCVLYACSHAGMVDQGLHIFSHMVKSWNVFPNSKHYACVADLLGRAGRLDDAYILVNSMPLLPDFDIYCALLSACKIHGNIELGIKISEKLFQLEPNDAGHYVLLSNMYALAGNWEGVKMTRISLRSKRLKKDPGFSSIEINGELYTFMAGQKDHPQYYEVEGLLQCMIIRIQEAGYVPDTRSVLQELSDDVKMDILYHHSEKLAIAFGLGRTKPGTIIRITKNLRSCNDCHSACKFISKVYEREIVVKDTNRFHVFQEGVCSCRDYW</sequence>
<organism evidence="1 2">
    <name type="scientific">Vaccinium darrowii</name>
    <dbReference type="NCBI Taxonomy" id="229202"/>
    <lineage>
        <taxon>Eukaryota</taxon>
        <taxon>Viridiplantae</taxon>
        <taxon>Streptophyta</taxon>
        <taxon>Embryophyta</taxon>
        <taxon>Tracheophyta</taxon>
        <taxon>Spermatophyta</taxon>
        <taxon>Magnoliopsida</taxon>
        <taxon>eudicotyledons</taxon>
        <taxon>Gunneridae</taxon>
        <taxon>Pentapetalae</taxon>
        <taxon>asterids</taxon>
        <taxon>Ericales</taxon>
        <taxon>Ericaceae</taxon>
        <taxon>Vaccinioideae</taxon>
        <taxon>Vaccinieae</taxon>
        <taxon>Vaccinium</taxon>
    </lineage>
</organism>
<protein>
    <submittedName>
        <fullName evidence="1">Uncharacterized protein</fullName>
    </submittedName>
</protein>
<gene>
    <name evidence="1" type="ORF">Vadar_000733</name>
</gene>
<dbReference type="Proteomes" id="UP000828048">
    <property type="component" value="Chromosome 2"/>
</dbReference>
<evidence type="ECO:0000313" key="2">
    <source>
        <dbReference type="Proteomes" id="UP000828048"/>
    </source>
</evidence>
<name>A0ACB7WWK6_9ERIC</name>
<proteinExistence type="predicted"/>
<reference evidence="1 2" key="1">
    <citation type="journal article" date="2021" name="Hortic Res">
        <title>High-quality reference genome and annotation aids understanding of berry development for evergreen blueberry (Vaccinium darrowii).</title>
        <authorList>
            <person name="Yu J."/>
            <person name="Hulse-Kemp A.M."/>
            <person name="Babiker E."/>
            <person name="Staton M."/>
        </authorList>
    </citation>
    <scope>NUCLEOTIDE SEQUENCE [LARGE SCALE GENOMIC DNA]</scope>
    <source>
        <strain evidence="2">cv. NJ 8807/NJ 8810</strain>
        <tissue evidence="1">Young leaf</tissue>
    </source>
</reference>